<dbReference type="AlphaFoldDB" id="A0A922L9T0"/>
<feature type="non-terminal residue" evidence="1">
    <location>
        <position position="272"/>
    </location>
</feature>
<dbReference type="Proteomes" id="UP000790347">
    <property type="component" value="Unassembled WGS sequence"/>
</dbReference>
<proteinExistence type="predicted"/>
<protein>
    <submittedName>
        <fullName evidence="1">Uncharacterized protein</fullName>
    </submittedName>
</protein>
<dbReference type="EMBL" id="ASGP02000001">
    <property type="protein sequence ID" value="KAH9527814.1"/>
    <property type="molecule type" value="Genomic_DNA"/>
</dbReference>
<reference evidence="1" key="1">
    <citation type="submission" date="2013-05" db="EMBL/GenBank/DDBJ databases">
        <authorList>
            <person name="Yim A.K.Y."/>
            <person name="Chan T.F."/>
            <person name="Ji K.M."/>
            <person name="Liu X.Y."/>
            <person name="Zhou J.W."/>
            <person name="Li R.Q."/>
            <person name="Yang K.Y."/>
            <person name="Li J."/>
            <person name="Li M."/>
            <person name="Law P.T.W."/>
            <person name="Wu Y.L."/>
            <person name="Cai Z.L."/>
            <person name="Qin H."/>
            <person name="Bao Y."/>
            <person name="Leung R.K.K."/>
            <person name="Ng P.K.S."/>
            <person name="Zou J."/>
            <person name="Zhong X.J."/>
            <person name="Ran P.X."/>
            <person name="Zhong N.S."/>
            <person name="Liu Z.G."/>
            <person name="Tsui S.K.W."/>
        </authorList>
    </citation>
    <scope>NUCLEOTIDE SEQUENCE</scope>
    <source>
        <strain evidence="1">Derf</strain>
        <tissue evidence="1">Whole organism</tissue>
    </source>
</reference>
<sequence>MDKLANNDKRYIREKLTKISEQIICKKPRAQIIAAYSRLIKRMWGIAEKNETICFEYCLDIDFWERINNHMILISQSDLPEFHLMKLKQDLERANRLKTNSKSQRMDQFQSPIIHFPHIKKIVREILNEIETFLEVKNFETNDGLIFAIGDTWKIDHKSDYHAVEKIIFWHEIDSDKFLNKNPSPTEISQTSSLSVVVNNLSISYKNYQKCIKKILGANPSPYEENEQIEMAIKASLQDHKITMTMLMIAKIENESMMEQHQSEQTIIGEII</sequence>
<evidence type="ECO:0000313" key="2">
    <source>
        <dbReference type="Proteomes" id="UP000790347"/>
    </source>
</evidence>
<gene>
    <name evidence="1" type="ORF">DERF_001809</name>
</gene>
<name>A0A922L9T0_DERFA</name>
<accession>A0A922L9T0</accession>
<evidence type="ECO:0000313" key="1">
    <source>
        <dbReference type="EMBL" id="KAH9527814.1"/>
    </source>
</evidence>
<comment type="caution">
    <text evidence="1">The sequence shown here is derived from an EMBL/GenBank/DDBJ whole genome shotgun (WGS) entry which is preliminary data.</text>
</comment>
<organism evidence="1 2">
    <name type="scientific">Dermatophagoides farinae</name>
    <name type="common">American house dust mite</name>
    <dbReference type="NCBI Taxonomy" id="6954"/>
    <lineage>
        <taxon>Eukaryota</taxon>
        <taxon>Metazoa</taxon>
        <taxon>Ecdysozoa</taxon>
        <taxon>Arthropoda</taxon>
        <taxon>Chelicerata</taxon>
        <taxon>Arachnida</taxon>
        <taxon>Acari</taxon>
        <taxon>Acariformes</taxon>
        <taxon>Sarcoptiformes</taxon>
        <taxon>Astigmata</taxon>
        <taxon>Psoroptidia</taxon>
        <taxon>Analgoidea</taxon>
        <taxon>Pyroglyphidae</taxon>
        <taxon>Dermatophagoidinae</taxon>
        <taxon>Dermatophagoides</taxon>
    </lineage>
</organism>
<reference evidence="1" key="2">
    <citation type="journal article" date="2022" name="Res Sq">
        <title>Comparative Genomics Reveals Insights into the Divergent Evolution of Astigmatic Mites and Household Pest Adaptations.</title>
        <authorList>
            <person name="Xiong Q."/>
            <person name="Wan A.T.-Y."/>
            <person name="Liu X.-Y."/>
            <person name="Fung C.S.-H."/>
            <person name="Xiao X."/>
            <person name="Malainual N."/>
            <person name="Hou J."/>
            <person name="Wang L."/>
            <person name="Wang M."/>
            <person name="Yang K."/>
            <person name="Cui Y."/>
            <person name="Leung E."/>
            <person name="Nong W."/>
            <person name="Shin S.-K."/>
            <person name="Au S."/>
            <person name="Jeong K.Y."/>
            <person name="Chew F.T."/>
            <person name="Hui J."/>
            <person name="Leung T.F."/>
            <person name="Tungtrongchitr A."/>
            <person name="Zhong N."/>
            <person name="Liu Z."/>
            <person name="Tsui S."/>
        </authorList>
    </citation>
    <scope>NUCLEOTIDE SEQUENCE</scope>
    <source>
        <strain evidence="1">Derf</strain>
        <tissue evidence="1">Whole organism</tissue>
    </source>
</reference>
<keyword evidence="2" id="KW-1185">Reference proteome</keyword>